<gene>
    <name evidence="3" type="ORF">IEQ34_012773</name>
</gene>
<dbReference type="InterPro" id="IPR039607">
    <property type="entry name" value="VQ_8/17/18/20/21/25"/>
</dbReference>
<accession>A0AAV7GPK2</accession>
<keyword evidence="4" id="KW-1185">Reference proteome</keyword>
<dbReference type="PANTHER" id="PTHR33143">
    <property type="entry name" value="F16F4.1 PROTEIN-RELATED"/>
    <property type="match status" value="1"/>
</dbReference>
<comment type="caution">
    <text evidence="3">The sequence shown here is derived from an EMBL/GenBank/DDBJ whole genome shotgun (WGS) entry which is preliminary data.</text>
</comment>
<evidence type="ECO:0000259" key="2">
    <source>
        <dbReference type="Pfam" id="PF05678"/>
    </source>
</evidence>
<dbReference type="InterPro" id="IPR008889">
    <property type="entry name" value="VQ"/>
</dbReference>
<name>A0AAV7GPK2_DENCH</name>
<dbReference type="PANTHER" id="PTHR33143:SF9">
    <property type="entry name" value="VQ DOMAIN-CONTAINING PROTEIN"/>
    <property type="match status" value="1"/>
</dbReference>
<dbReference type="Proteomes" id="UP000775213">
    <property type="component" value="Unassembled WGS sequence"/>
</dbReference>
<dbReference type="GO" id="GO:0005634">
    <property type="term" value="C:nucleus"/>
    <property type="evidence" value="ECO:0007669"/>
    <property type="project" value="TreeGrafter"/>
</dbReference>
<feature type="compositionally biased region" description="Polar residues" evidence="1">
    <location>
        <begin position="73"/>
        <end position="84"/>
    </location>
</feature>
<feature type="region of interest" description="Disordered" evidence="1">
    <location>
        <begin position="66"/>
        <end position="90"/>
    </location>
</feature>
<organism evidence="3 4">
    <name type="scientific">Dendrobium chrysotoxum</name>
    <name type="common">Orchid</name>
    <dbReference type="NCBI Taxonomy" id="161865"/>
    <lineage>
        <taxon>Eukaryota</taxon>
        <taxon>Viridiplantae</taxon>
        <taxon>Streptophyta</taxon>
        <taxon>Embryophyta</taxon>
        <taxon>Tracheophyta</taxon>
        <taxon>Spermatophyta</taxon>
        <taxon>Magnoliopsida</taxon>
        <taxon>Liliopsida</taxon>
        <taxon>Asparagales</taxon>
        <taxon>Orchidaceae</taxon>
        <taxon>Epidendroideae</taxon>
        <taxon>Malaxideae</taxon>
        <taxon>Dendrobiinae</taxon>
        <taxon>Dendrobium</taxon>
    </lineage>
</organism>
<dbReference type="EMBL" id="JAGFBR010000012">
    <property type="protein sequence ID" value="KAH0457458.1"/>
    <property type="molecule type" value="Genomic_DNA"/>
</dbReference>
<dbReference type="AlphaFoldDB" id="A0AAV7GPK2"/>
<evidence type="ECO:0000313" key="3">
    <source>
        <dbReference type="EMBL" id="KAH0457458.1"/>
    </source>
</evidence>
<feature type="domain" description="VQ" evidence="2">
    <location>
        <begin position="44"/>
        <end position="67"/>
    </location>
</feature>
<sequence>MPSSSSSRGLLAPRAHLLKLSPDSWKPGKLPTSRRNPVIVYLQPPKVIHTNAKNFRSLVQRLTGKGSCHCPASTKSSGEDSGQSPKFVRGNEGWRSFRELMDMEDPLLLTLGKS</sequence>
<reference evidence="3 4" key="1">
    <citation type="journal article" date="2021" name="Hortic Res">
        <title>Chromosome-scale assembly of the Dendrobium chrysotoxum genome enhances the understanding of orchid evolution.</title>
        <authorList>
            <person name="Zhang Y."/>
            <person name="Zhang G.Q."/>
            <person name="Zhang D."/>
            <person name="Liu X.D."/>
            <person name="Xu X.Y."/>
            <person name="Sun W.H."/>
            <person name="Yu X."/>
            <person name="Zhu X."/>
            <person name="Wang Z.W."/>
            <person name="Zhao X."/>
            <person name="Zhong W.Y."/>
            <person name="Chen H."/>
            <person name="Yin W.L."/>
            <person name="Huang T."/>
            <person name="Niu S.C."/>
            <person name="Liu Z.J."/>
        </authorList>
    </citation>
    <scope>NUCLEOTIDE SEQUENCE [LARGE SCALE GENOMIC DNA]</scope>
    <source>
        <strain evidence="3">Lindl</strain>
    </source>
</reference>
<evidence type="ECO:0000313" key="4">
    <source>
        <dbReference type="Proteomes" id="UP000775213"/>
    </source>
</evidence>
<protein>
    <recommendedName>
        <fullName evidence="2">VQ domain-containing protein</fullName>
    </recommendedName>
</protein>
<dbReference type="Pfam" id="PF05678">
    <property type="entry name" value="VQ"/>
    <property type="match status" value="1"/>
</dbReference>
<proteinExistence type="predicted"/>
<evidence type="ECO:0000256" key="1">
    <source>
        <dbReference type="SAM" id="MobiDB-lite"/>
    </source>
</evidence>